<dbReference type="PANTHER" id="PTHR43646:SF2">
    <property type="entry name" value="GLYCOSYLTRANSFERASE 2-LIKE DOMAIN-CONTAINING PROTEIN"/>
    <property type="match status" value="1"/>
</dbReference>
<name>L7KKN7_9ACTN</name>
<proteinExistence type="inferred from homology"/>
<comment type="caution">
    <text evidence="11">The sequence shown here is derived from an EMBL/GenBank/DDBJ whole genome shotgun (WGS) entry which is preliminary data.</text>
</comment>
<dbReference type="GO" id="GO:0005886">
    <property type="term" value="C:plasma membrane"/>
    <property type="evidence" value="ECO:0007669"/>
    <property type="project" value="UniProtKB-SubCell"/>
</dbReference>
<feature type="domain" description="Glycosyltransferase 2-like" evidence="10">
    <location>
        <begin position="29"/>
        <end position="153"/>
    </location>
</feature>
<dbReference type="EMBL" id="BANR01000005">
    <property type="protein sequence ID" value="GAC48497.1"/>
    <property type="molecule type" value="Genomic_DNA"/>
</dbReference>
<sequence>MRASAFSTSLRQSRAPDVSPPTAINQVVVVVPAHNEEDLLHDCLASVLVAADNTPCTVTVTVVLDACTDSTARRVPLGVDVIACTFASVGAARRAGFAQHESQRTHVSARTWFASTDADSRVPSDWLAQQVAVADTGADCYLGTVTPDGWTGWTPGVAQRYAESYRHEEGHGHIHGANFGIRASTYDAVGGFAPIPHGEDVELVHRVRASGALIVASHRAPVVTSTRARGRADHGFAAHLRSLAQAAGPVAAQAGGRA</sequence>
<dbReference type="Proteomes" id="UP000010988">
    <property type="component" value="Unassembled WGS sequence"/>
</dbReference>
<comment type="subcellular location">
    <subcellularLocation>
        <location evidence="1">Cell membrane</location>
    </subcellularLocation>
</comment>
<dbReference type="Pfam" id="PF00535">
    <property type="entry name" value="Glycos_transf_2"/>
    <property type="match status" value="1"/>
</dbReference>
<comment type="function">
    <text evidence="6">Catalyzes the glycosylation of 4,4'-diaponeurosporenoate, i.e. the esterification of glucose at the C1'' position with the carboxyl group of 4,4'-diaponeurosporenic acid, to form glycosyl-4,4'-diaponeurosporenoate. This is a step in the biosynthesis of staphyloxanthin, an orange pigment present in most staphylococci strains.</text>
</comment>
<keyword evidence="2" id="KW-1003">Cell membrane</keyword>
<evidence type="ECO:0000313" key="11">
    <source>
        <dbReference type="EMBL" id="GAC48497.1"/>
    </source>
</evidence>
<dbReference type="PANTHER" id="PTHR43646">
    <property type="entry name" value="GLYCOSYLTRANSFERASE"/>
    <property type="match status" value="1"/>
</dbReference>
<dbReference type="InterPro" id="IPR001173">
    <property type="entry name" value="Glyco_trans_2-like"/>
</dbReference>
<organism evidence="11 12">
    <name type="scientific">Gordonia aichiensis NBRC 108223</name>
    <dbReference type="NCBI Taxonomy" id="1220583"/>
    <lineage>
        <taxon>Bacteria</taxon>
        <taxon>Bacillati</taxon>
        <taxon>Actinomycetota</taxon>
        <taxon>Actinomycetes</taxon>
        <taxon>Mycobacteriales</taxon>
        <taxon>Gordoniaceae</taxon>
        <taxon>Gordonia</taxon>
    </lineage>
</organism>
<gene>
    <name evidence="11" type="ORF">GOACH_05_03680</name>
</gene>
<evidence type="ECO:0000256" key="6">
    <source>
        <dbReference type="ARBA" id="ARBA00037281"/>
    </source>
</evidence>
<dbReference type="SUPFAM" id="SSF53448">
    <property type="entry name" value="Nucleotide-diphospho-sugar transferases"/>
    <property type="match status" value="1"/>
</dbReference>
<evidence type="ECO:0000256" key="5">
    <source>
        <dbReference type="ARBA" id="ARBA00023136"/>
    </source>
</evidence>
<comment type="pathway">
    <text evidence="7">Carotenoid biosynthesis; staphyloxanthin biosynthesis; staphyloxanthin from farnesyl diphosphate: step 4/5.</text>
</comment>
<keyword evidence="3" id="KW-0328">Glycosyltransferase</keyword>
<accession>L7KKN7</accession>
<dbReference type="STRING" id="1220583.GOACH_05_03680"/>
<evidence type="ECO:0000256" key="8">
    <source>
        <dbReference type="ARBA" id="ARBA00038120"/>
    </source>
</evidence>
<reference evidence="11 12" key="1">
    <citation type="submission" date="2012-12" db="EMBL/GenBank/DDBJ databases">
        <title>Whole genome shotgun sequence of Gordonia aichiensis NBRC 108223.</title>
        <authorList>
            <person name="Isaki-Nakamura S."/>
            <person name="Hosoyama A."/>
            <person name="Tsuchikane K."/>
            <person name="Ando Y."/>
            <person name="Baba S."/>
            <person name="Ohji S."/>
            <person name="Hamada M."/>
            <person name="Tamura T."/>
            <person name="Yamazoe A."/>
            <person name="Yamazaki S."/>
            <person name="Fujita N."/>
        </authorList>
    </citation>
    <scope>NUCLEOTIDE SEQUENCE [LARGE SCALE GENOMIC DNA]</scope>
    <source>
        <strain evidence="11 12">NBRC 108223</strain>
    </source>
</reference>
<dbReference type="RefSeq" id="WP_005173771.1">
    <property type="nucleotide sequence ID" value="NZ_BANR01000005.1"/>
</dbReference>
<dbReference type="Gene3D" id="3.90.550.10">
    <property type="entry name" value="Spore Coat Polysaccharide Biosynthesis Protein SpsA, Chain A"/>
    <property type="match status" value="1"/>
</dbReference>
<evidence type="ECO:0000256" key="9">
    <source>
        <dbReference type="ARBA" id="ARBA00040345"/>
    </source>
</evidence>
<keyword evidence="5" id="KW-0472">Membrane</keyword>
<keyword evidence="12" id="KW-1185">Reference proteome</keyword>
<evidence type="ECO:0000256" key="3">
    <source>
        <dbReference type="ARBA" id="ARBA00022676"/>
    </source>
</evidence>
<evidence type="ECO:0000256" key="7">
    <source>
        <dbReference type="ARBA" id="ARBA00037904"/>
    </source>
</evidence>
<evidence type="ECO:0000256" key="4">
    <source>
        <dbReference type="ARBA" id="ARBA00022679"/>
    </source>
</evidence>
<comment type="similarity">
    <text evidence="8">Belongs to the glycosyltransferase 2 family. CrtQ subfamily.</text>
</comment>
<evidence type="ECO:0000313" key="12">
    <source>
        <dbReference type="Proteomes" id="UP000010988"/>
    </source>
</evidence>
<protein>
    <recommendedName>
        <fullName evidence="9">4,4'-diaponeurosporenoate glycosyltransferase</fullName>
    </recommendedName>
</protein>
<keyword evidence="4 11" id="KW-0808">Transferase</keyword>
<evidence type="ECO:0000259" key="10">
    <source>
        <dbReference type="Pfam" id="PF00535"/>
    </source>
</evidence>
<dbReference type="InterPro" id="IPR029044">
    <property type="entry name" value="Nucleotide-diphossugar_trans"/>
</dbReference>
<evidence type="ECO:0000256" key="1">
    <source>
        <dbReference type="ARBA" id="ARBA00004236"/>
    </source>
</evidence>
<dbReference type="GO" id="GO:0016757">
    <property type="term" value="F:glycosyltransferase activity"/>
    <property type="evidence" value="ECO:0007669"/>
    <property type="project" value="UniProtKB-KW"/>
</dbReference>
<dbReference type="eggNOG" id="COG1215">
    <property type="taxonomic scope" value="Bacteria"/>
</dbReference>
<evidence type="ECO:0000256" key="2">
    <source>
        <dbReference type="ARBA" id="ARBA00022475"/>
    </source>
</evidence>
<dbReference type="AlphaFoldDB" id="L7KKN7"/>